<feature type="compositionally biased region" description="Basic residues" evidence="10">
    <location>
        <begin position="16"/>
        <end position="27"/>
    </location>
</feature>
<dbReference type="CDD" id="cd07714">
    <property type="entry name" value="RNaseJ_MBL-fold"/>
    <property type="match status" value="1"/>
</dbReference>
<dbReference type="GO" id="GO:0008270">
    <property type="term" value="F:zinc ion binding"/>
    <property type="evidence" value="ECO:0007669"/>
    <property type="project" value="InterPro"/>
</dbReference>
<keyword evidence="8 9" id="KW-0694">RNA-binding</keyword>
<dbReference type="PATRIC" id="fig|199.248.peg.1881"/>
<keyword evidence="6" id="KW-0862">Zinc</keyword>
<dbReference type="InterPro" id="IPR001279">
    <property type="entry name" value="Metallo-B-lactamas"/>
</dbReference>
<dbReference type="Gene3D" id="3.40.50.10710">
    <property type="entry name" value="Metallo-hydrolase/oxidoreductase"/>
    <property type="match status" value="1"/>
</dbReference>
<dbReference type="GO" id="GO:0004534">
    <property type="term" value="F:5'-3' RNA exonuclease activity"/>
    <property type="evidence" value="ECO:0007669"/>
    <property type="project" value="UniProtKB-UniRule"/>
</dbReference>
<evidence type="ECO:0000256" key="6">
    <source>
        <dbReference type="ARBA" id="ARBA00022833"/>
    </source>
</evidence>
<feature type="region of interest" description="Disordered" evidence="10">
    <location>
        <begin position="1"/>
        <end position="133"/>
    </location>
</feature>
<dbReference type="SMART" id="SM00849">
    <property type="entry name" value="Lactamase_B"/>
    <property type="match status" value="1"/>
</dbReference>
<keyword evidence="9" id="KW-0698">rRNA processing</keyword>
<dbReference type="Pfam" id="PF07521">
    <property type="entry name" value="RMMBL"/>
    <property type="match status" value="1"/>
</dbReference>
<dbReference type="Pfam" id="PF00753">
    <property type="entry name" value="Lactamase_B"/>
    <property type="match status" value="1"/>
</dbReference>
<evidence type="ECO:0000256" key="2">
    <source>
        <dbReference type="ARBA" id="ARBA00022722"/>
    </source>
</evidence>
<evidence type="ECO:0000256" key="5">
    <source>
        <dbReference type="ARBA" id="ARBA00022801"/>
    </source>
</evidence>
<keyword evidence="7 9" id="KW-0269">Exonuclease</keyword>
<name>A0A0M4TNL4_9BACT</name>
<dbReference type="EC" id="3.1.-.-" evidence="9"/>
<dbReference type="NCBIfam" id="TIGR00649">
    <property type="entry name" value="MG423"/>
    <property type="match status" value="1"/>
</dbReference>
<evidence type="ECO:0000256" key="9">
    <source>
        <dbReference type="HAMAP-Rule" id="MF_01491"/>
    </source>
</evidence>
<comment type="function">
    <text evidence="9">An RNase that has 5'-3' exonuclease and possibly endonuclease activity. Involved in maturation of rRNA and in some organisms also mRNA maturation and/or decay.</text>
</comment>
<comment type="subcellular location">
    <subcellularLocation>
        <location evidence="9">Cytoplasm</location>
    </subcellularLocation>
</comment>
<dbReference type="KEGG" id="ccoc:CCON33237_1823"/>
<dbReference type="SUPFAM" id="SSF56281">
    <property type="entry name" value="Metallo-hydrolase/oxidoreductase"/>
    <property type="match status" value="1"/>
</dbReference>
<dbReference type="GO" id="GO:0003723">
    <property type="term" value="F:RNA binding"/>
    <property type="evidence" value="ECO:0007669"/>
    <property type="project" value="UniProtKB-UniRule"/>
</dbReference>
<dbReference type="InterPro" id="IPR030854">
    <property type="entry name" value="RNase_J_bac"/>
</dbReference>
<feature type="compositionally biased region" description="Basic residues" evidence="10">
    <location>
        <begin position="116"/>
        <end position="127"/>
    </location>
</feature>
<evidence type="ECO:0000256" key="3">
    <source>
        <dbReference type="ARBA" id="ARBA00022723"/>
    </source>
</evidence>
<dbReference type="InterPro" id="IPR011108">
    <property type="entry name" value="RMMBL"/>
</dbReference>
<evidence type="ECO:0000313" key="13">
    <source>
        <dbReference type="Proteomes" id="UP000066049"/>
    </source>
</evidence>
<dbReference type="AlphaFoldDB" id="A0A0M4TNL4"/>
<feature type="domain" description="Metallo-beta-lactamase" evidence="11">
    <location>
        <begin position="181"/>
        <end position="377"/>
    </location>
</feature>
<dbReference type="EMBL" id="CP012541">
    <property type="protein sequence ID" value="ALF48456.1"/>
    <property type="molecule type" value="Genomic_DNA"/>
</dbReference>
<feature type="binding site" evidence="9">
    <location>
        <begin position="526"/>
        <end position="530"/>
    </location>
    <ligand>
        <name>substrate</name>
    </ligand>
</feature>
<dbReference type="HAMAP" id="MF_01491">
    <property type="entry name" value="RNase_J_bact"/>
    <property type="match status" value="1"/>
</dbReference>
<evidence type="ECO:0000256" key="7">
    <source>
        <dbReference type="ARBA" id="ARBA00022839"/>
    </source>
</evidence>
<dbReference type="Pfam" id="PF22505">
    <property type="entry name" value="RNase_J_b_CASP"/>
    <property type="match status" value="1"/>
</dbReference>
<dbReference type="Gene3D" id="3.10.20.580">
    <property type="match status" value="1"/>
</dbReference>
<feature type="compositionally biased region" description="Basic and acidic residues" evidence="10">
    <location>
        <begin position="84"/>
        <end position="115"/>
    </location>
</feature>
<dbReference type="PANTHER" id="PTHR43694">
    <property type="entry name" value="RIBONUCLEASE J"/>
    <property type="match status" value="1"/>
</dbReference>
<keyword evidence="2 9" id="KW-0540">Nuclease</keyword>
<comment type="subunit">
    <text evidence="9">Homodimer, may be a subunit of the RNA degradosome.</text>
</comment>
<evidence type="ECO:0000259" key="11">
    <source>
        <dbReference type="SMART" id="SM00849"/>
    </source>
</evidence>
<gene>
    <name evidence="9" type="primary">rnj</name>
    <name evidence="12" type="ORF">CCON33237_1823</name>
</gene>
<dbReference type="InterPro" id="IPR041636">
    <property type="entry name" value="RNase_J_C"/>
</dbReference>
<dbReference type="GO" id="GO:0005737">
    <property type="term" value="C:cytoplasm"/>
    <property type="evidence" value="ECO:0007669"/>
    <property type="project" value="UniProtKB-SubCell"/>
</dbReference>
<dbReference type="PROSITE" id="PS01292">
    <property type="entry name" value="UPF0036"/>
    <property type="match status" value="1"/>
</dbReference>
<reference evidence="13" key="1">
    <citation type="submission" date="2015-08" db="EMBL/GenBank/DDBJ databases">
        <title>Comparative genomics of the Campylobacter concisus group.</title>
        <authorList>
            <person name="Miller W.G."/>
            <person name="Yee E."/>
            <person name="Chapman M.H."/>
            <person name="Huynh S."/>
            <person name="Bono J.L."/>
            <person name="On S.L.W."/>
            <person name="St Leger J."/>
            <person name="Foster G."/>
            <person name="Parker C.T."/>
        </authorList>
    </citation>
    <scope>NUCLEOTIDE SEQUENCE [LARGE SCALE GENOMIC DNA]</scope>
    <source>
        <strain evidence="13">ATCC 33237</strain>
    </source>
</reference>
<evidence type="ECO:0000256" key="10">
    <source>
        <dbReference type="SAM" id="MobiDB-lite"/>
    </source>
</evidence>
<organism evidence="12 13">
    <name type="scientific">Campylobacter concisus</name>
    <dbReference type="NCBI Taxonomy" id="199"/>
    <lineage>
        <taxon>Bacteria</taxon>
        <taxon>Pseudomonadati</taxon>
        <taxon>Campylobacterota</taxon>
        <taxon>Epsilonproteobacteria</taxon>
        <taxon>Campylobacterales</taxon>
        <taxon>Campylobacteraceae</taxon>
        <taxon>Campylobacter</taxon>
    </lineage>
</organism>
<dbReference type="PANTHER" id="PTHR43694:SF1">
    <property type="entry name" value="RIBONUCLEASE J"/>
    <property type="match status" value="1"/>
</dbReference>
<keyword evidence="5 9" id="KW-0378">Hydrolase</keyword>
<protein>
    <recommendedName>
        <fullName evidence="9">Ribonuclease J</fullName>
        <shortName evidence="9">RNase J</shortName>
        <ecNumber evidence="9">3.1.-.-</ecNumber>
    </recommendedName>
</protein>
<evidence type="ECO:0000256" key="1">
    <source>
        <dbReference type="ARBA" id="ARBA00022490"/>
    </source>
</evidence>
<dbReference type="GO" id="GO:0004521">
    <property type="term" value="F:RNA endonuclease activity"/>
    <property type="evidence" value="ECO:0007669"/>
    <property type="project" value="UniProtKB-UniRule"/>
</dbReference>
<evidence type="ECO:0000256" key="8">
    <source>
        <dbReference type="ARBA" id="ARBA00022884"/>
    </source>
</evidence>
<dbReference type="Pfam" id="PF17770">
    <property type="entry name" value="RNase_J_C"/>
    <property type="match status" value="1"/>
</dbReference>
<accession>A0A0M4TNL4</accession>
<dbReference type="Proteomes" id="UP000066049">
    <property type="component" value="Chromosome"/>
</dbReference>
<evidence type="ECO:0000256" key="4">
    <source>
        <dbReference type="ARBA" id="ARBA00022759"/>
    </source>
</evidence>
<dbReference type="InterPro" id="IPR055132">
    <property type="entry name" value="RNase_J_b_CASP"/>
</dbReference>
<evidence type="ECO:0000313" key="12">
    <source>
        <dbReference type="EMBL" id="ALF48456.1"/>
    </source>
</evidence>
<keyword evidence="3" id="KW-0479">Metal-binding</keyword>
<dbReference type="InterPro" id="IPR036866">
    <property type="entry name" value="RibonucZ/Hydroxyglut_hydro"/>
</dbReference>
<dbReference type="RefSeq" id="WP_180997792.1">
    <property type="nucleotide sequence ID" value="NZ_CABMKQ010000046.1"/>
</dbReference>
<keyword evidence="1 9" id="KW-0963">Cytoplasm</keyword>
<comment type="similarity">
    <text evidence="9">Belongs to the metallo-beta-lactamase superfamily. RNA-metabolizing metallo-beta-lactamase-like family. Bacterial RNase J subfamily.</text>
</comment>
<dbReference type="GO" id="GO:0006364">
    <property type="term" value="P:rRNA processing"/>
    <property type="evidence" value="ECO:0007669"/>
    <property type="project" value="UniProtKB-UniRule"/>
</dbReference>
<dbReference type="InterPro" id="IPR001587">
    <property type="entry name" value="RNase_J_CS"/>
</dbReference>
<dbReference type="InterPro" id="IPR042173">
    <property type="entry name" value="RNase_J_2"/>
</dbReference>
<keyword evidence="4 9" id="KW-0255">Endonuclease</keyword>
<dbReference type="GeneID" id="28663501"/>
<sequence>MNDKNEEKVVTNQSKNNKRRRFRPKNKPKQEGETTEQTSLASKSVIDNFFAAEQAENEAHGEPKSQNPRPKKPRNNKNQNKNGENNKPKEQKQQKEKPKQEPKAEVKNETKEQKEKPKKAKKPKKNLPAKLNGNEQWQQDIASAMEANKATHELRLEPLKYLNSSEHKIRITPLGGLGEIGGNMTIFETETSAIIVDIGMSFPSESMHGVDILIPDFDYVRKIKDKIKGVIITHAHEDHIGAVPYFYKEFKFPIYATPLPLGMINNKFEEHGLKQERSLFRSVEKRKPYLIGDFEVEWIHITHSIIDASALAITTKAGTIIHTGDFKIDHTPIDGYPTDLGRLAYYGERGVLCLLSDSTNSYKEGFTKSESSVGKTFDAIFSKAKGRVIMSTFSSNIHRVYQAIEWGLKYNRKVCVIGRSMERNLYTAMELGYIKLDKKIFIDANEVGKFKDDEVLIVTTGSQGETMSALYRMATDEHKYIKIKPSDQIIISSKAIPGNENSVSTVLNFLLKSGASVAYQDFSEIHVSGHAAQEEQKLMLRLIKPKFFLPVHGEYNHIAKHKETAISCGVDERNIYLMSDGDQMEVCQKYLKRVKTVKTGKVFIDNQINKQIADDVVIDRQNLAEAGVVMIIAQISRHGAKLINKPRVISYGLVGDKQDAEFRKEMEGVLEQYLSNVKEELLKDGRLLESQVRQVIRKHIFRKVKKSPTIVPIIYLM</sequence>
<dbReference type="Gene3D" id="3.60.15.10">
    <property type="entry name" value="Ribonuclease Z/Hydroxyacylglutathione hydrolase-like"/>
    <property type="match status" value="1"/>
</dbReference>
<dbReference type="InterPro" id="IPR004613">
    <property type="entry name" value="RNase_J"/>
</dbReference>
<proteinExistence type="inferred from homology"/>